<evidence type="ECO:0000313" key="1">
    <source>
        <dbReference type="EMBL" id="EAY29442.1"/>
    </source>
</evidence>
<keyword evidence="2" id="KW-1185">Reference proteome</keyword>
<organism evidence="1 2">
    <name type="scientific">Microscilla marina ATCC 23134</name>
    <dbReference type="NCBI Taxonomy" id="313606"/>
    <lineage>
        <taxon>Bacteria</taxon>
        <taxon>Pseudomonadati</taxon>
        <taxon>Bacteroidota</taxon>
        <taxon>Cytophagia</taxon>
        <taxon>Cytophagales</taxon>
        <taxon>Microscillaceae</taxon>
        <taxon>Microscilla</taxon>
    </lineage>
</organism>
<proteinExistence type="predicted"/>
<protein>
    <submittedName>
        <fullName evidence="1">Uncharacterized protein</fullName>
    </submittedName>
</protein>
<reference evidence="1 2" key="1">
    <citation type="submission" date="2007-01" db="EMBL/GenBank/DDBJ databases">
        <authorList>
            <person name="Haygood M."/>
            <person name="Podell S."/>
            <person name="Anderson C."/>
            <person name="Hopkinson B."/>
            <person name="Roe K."/>
            <person name="Barbeau K."/>
            <person name="Gaasterland T."/>
            <person name="Ferriera S."/>
            <person name="Johnson J."/>
            <person name="Kravitz S."/>
            <person name="Beeson K."/>
            <person name="Sutton G."/>
            <person name="Rogers Y.-H."/>
            <person name="Friedman R."/>
            <person name="Frazier M."/>
            <person name="Venter J.C."/>
        </authorList>
    </citation>
    <scope>NUCLEOTIDE SEQUENCE [LARGE SCALE GENOMIC DNA]</scope>
    <source>
        <strain evidence="1 2">ATCC 23134</strain>
    </source>
</reference>
<dbReference type="EMBL" id="AAWS01000011">
    <property type="protein sequence ID" value="EAY29442.1"/>
    <property type="molecule type" value="Genomic_DNA"/>
</dbReference>
<accession>A1ZJY9</accession>
<gene>
    <name evidence="1" type="ORF">M23134_01502</name>
</gene>
<dbReference type="Proteomes" id="UP000004095">
    <property type="component" value="Unassembled WGS sequence"/>
</dbReference>
<dbReference type="RefSeq" id="WP_002696502.1">
    <property type="nucleotide sequence ID" value="NZ_AAWS01000011.1"/>
</dbReference>
<sequence length="186" mass="20883">MAQKNALRTRGKKLATVDENVPVSPLLSSKPVVGYKIIHQEIPIEVKSLQVLTRRMKDYLPAVLSAIEEGFECPLEVFTMLKAMQSILESVTPKVQLLALTQAQQYTSEELQEGFGLERGNSPEKWDYAQDSEYQIHDAALKARKTLLKKAVDEGKEWLDEKTGELISPVPLKTASTPYLKKVSKK</sequence>
<name>A1ZJY9_MICM2</name>
<dbReference type="AlphaFoldDB" id="A1ZJY9"/>
<comment type="caution">
    <text evidence="1">The sequence shown here is derived from an EMBL/GenBank/DDBJ whole genome shotgun (WGS) entry which is preliminary data.</text>
</comment>
<evidence type="ECO:0000313" key="2">
    <source>
        <dbReference type="Proteomes" id="UP000004095"/>
    </source>
</evidence>